<dbReference type="InterPro" id="IPR006059">
    <property type="entry name" value="SBP"/>
</dbReference>
<gene>
    <name evidence="7" type="ORF">CR203_18890</name>
</gene>
<keyword evidence="4" id="KW-0564">Palmitate</keyword>
<organism evidence="7 8">
    <name type="scientific">Salipaludibacillus neizhouensis</name>
    <dbReference type="NCBI Taxonomy" id="885475"/>
    <lineage>
        <taxon>Bacteria</taxon>
        <taxon>Bacillati</taxon>
        <taxon>Bacillota</taxon>
        <taxon>Bacilli</taxon>
        <taxon>Bacillales</taxon>
        <taxon>Bacillaceae</taxon>
    </lineage>
</organism>
<dbReference type="Proteomes" id="UP000281498">
    <property type="component" value="Unassembled WGS sequence"/>
</dbReference>
<keyword evidence="3" id="KW-0472">Membrane</keyword>
<dbReference type="EMBL" id="PDOE01000012">
    <property type="protein sequence ID" value="RKL65724.1"/>
    <property type="molecule type" value="Genomic_DNA"/>
</dbReference>
<reference evidence="7 8" key="1">
    <citation type="submission" date="2017-10" db="EMBL/GenBank/DDBJ databases">
        <title>Bacillus sp. nov., a halophilic bacterium isolated from a Keqin Lake.</title>
        <authorList>
            <person name="Wang H."/>
        </authorList>
    </citation>
    <scope>NUCLEOTIDE SEQUENCE [LARGE SCALE GENOMIC DNA]</scope>
    <source>
        <strain evidence="7 8">KCTC 13187</strain>
    </source>
</reference>
<keyword evidence="2 6" id="KW-0732">Signal</keyword>
<evidence type="ECO:0000313" key="8">
    <source>
        <dbReference type="Proteomes" id="UP000281498"/>
    </source>
</evidence>
<evidence type="ECO:0000256" key="5">
    <source>
        <dbReference type="ARBA" id="ARBA00023288"/>
    </source>
</evidence>
<protein>
    <submittedName>
        <fullName evidence="7">ABC transporter substrate-binding protein</fullName>
    </submittedName>
</protein>
<evidence type="ECO:0000256" key="3">
    <source>
        <dbReference type="ARBA" id="ARBA00023136"/>
    </source>
</evidence>
<dbReference type="AlphaFoldDB" id="A0A3A9JXV6"/>
<evidence type="ECO:0000256" key="4">
    <source>
        <dbReference type="ARBA" id="ARBA00023139"/>
    </source>
</evidence>
<sequence length="498" mass="55373">MVNKYGVKKKLSVICSSVMLIGILGACSNNDENTTTAGGNKGPQEIGITFNFDGVEFPAEENDVEKKIEEITNTKLNIQALPSSTYGEKFPVALASGELPEVVSVGKDPVTLDAISGGVFWEIGPYLEQFPNLAKINPIIYDNISVEGKIYGLPKIRPFARNAFAYRQDWLKNLGLDEPKTIEEYYEVLKAFTHNDPDKNGKNDTIGLSATGVGALCVFFGAPNKWDEKDGIFIRDVLTDEYLEALKFERKLFEEGLMNKDFAAIDRPEWEGNLTEGKAGFIINTTNAVIAYEDRLKQHTPDATLHFFSILEESKGKRVASGGGNNGFIAFPKFSVESEEELLGIMKFFDTLAAAEGATVLQWGLEGVHHEIMDGKVKMIDSDKYQNEVAFPYRWPLGVVPPEENATEGEMHRLAKLEIEVTTDNENYIVNDPTLSLISQTSNQMGSQLETIITDANIKFVMGEIDEKGWKAEIEMWRERGGDKIAKEYAEAFAKLNK</sequence>
<dbReference type="Gene3D" id="3.40.190.10">
    <property type="entry name" value="Periplasmic binding protein-like II"/>
    <property type="match status" value="2"/>
</dbReference>
<dbReference type="RefSeq" id="WP_110937771.1">
    <property type="nucleotide sequence ID" value="NZ_KZ614147.1"/>
</dbReference>
<dbReference type="Pfam" id="PF01547">
    <property type="entry name" value="SBP_bac_1"/>
    <property type="match status" value="1"/>
</dbReference>
<dbReference type="PANTHER" id="PTHR43649">
    <property type="entry name" value="ARABINOSE-BINDING PROTEIN-RELATED"/>
    <property type="match status" value="1"/>
</dbReference>
<evidence type="ECO:0000256" key="1">
    <source>
        <dbReference type="ARBA" id="ARBA00022475"/>
    </source>
</evidence>
<proteinExistence type="predicted"/>
<feature type="signal peptide" evidence="6">
    <location>
        <begin position="1"/>
        <end position="26"/>
    </location>
</feature>
<comment type="caution">
    <text evidence="7">The sequence shown here is derived from an EMBL/GenBank/DDBJ whole genome shotgun (WGS) entry which is preliminary data.</text>
</comment>
<accession>A0A3A9JXV6</accession>
<feature type="chain" id="PRO_5038961414" evidence="6">
    <location>
        <begin position="27"/>
        <end position="498"/>
    </location>
</feature>
<dbReference type="OrthoDB" id="9787283at2"/>
<keyword evidence="1" id="KW-1003">Cell membrane</keyword>
<evidence type="ECO:0000313" key="7">
    <source>
        <dbReference type="EMBL" id="RKL65724.1"/>
    </source>
</evidence>
<evidence type="ECO:0000256" key="6">
    <source>
        <dbReference type="SAM" id="SignalP"/>
    </source>
</evidence>
<keyword evidence="5" id="KW-0449">Lipoprotein</keyword>
<dbReference type="InterPro" id="IPR050490">
    <property type="entry name" value="Bact_solute-bd_prot1"/>
</dbReference>
<dbReference type="PROSITE" id="PS51257">
    <property type="entry name" value="PROKAR_LIPOPROTEIN"/>
    <property type="match status" value="1"/>
</dbReference>
<name>A0A3A9JXV6_9BACI</name>
<keyword evidence="8" id="KW-1185">Reference proteome</keyword>
<dbReference type="SUPFAM" id="SSF53850">
    <property type="entry name" value="Periplasmic binding protein-like II"/>
    <property type="match status" value="1"/>
</dbReference>
<dbReference type="PANTHER" id="PTHR43649:SF33">
    <property type="entry name" value="POLYGALACTURONAN_RHAMNOGALACTURONAN-BINDING PROTEIN YTCQ"/>
    <property type="match status" value="1"/>
</dbReference>
<evidence type="ECO:0000256" key="2">
    <source>
        <dbReference type="ARBA" id="ARBA00022729"/>
    </source>
</evidence>